<dbReference type="InterPro" id="IPR026660">
    <property type="entry name" value="PRA-CH"/>
</dbReference>
<dbReference type="EMBL" id="JQAR01000014">
    <property type="protein sequence ID" value="KRN28560.1"/>
    <property type="molecule type" value="Genomic_DNA"/>
</dbReference>
<evidence type="ECO:0000256" key="4">
    <source>
        <dbReference type="ARBA" id="ARBA00005204"/>
    </source>
</evidence>
<dbReference type="GO" id="GO:0008270">
    <property type="term" value="F:zinc ion binding"/>
    <property type="evidence" value="ECO:0007669"/>
    <property type="project" value="UniProtKB-UniRule"/>
</dbReference>
<dbReference type="SUPFAM" id="SSF141734">
    <property type="entry name" value="HisI-like"/>
    <property type="match status" value="1"/>
</dbReference>
<proteinExistence type="inferred from homology"/>
<dbReference type="FunFam" id="3.10.20.810:FF:000001">
    <property type="entry name" value="Histidine biosynthesis bifunctional protein HisIE"/>
    <property type="match status" value="1"/>
</dbReference>
<comment type="subcellular location">
    <subcellularLocation>
        <location evidence="11">Cytoplasm</location>
    </subcellularLocation>
</comment>
<feature type="binding site" evidence="11">
    <location>
        <position position="72"/>
    </location>
    <ligand>
        <name>Mg(2+)</name>
        <dbReference type="ChEBI" id="CHEBI:18420"/>
    </ligand>
</feature>
<comment type="similarity">
    <text evidence="11">Belongs to the PRA-CH family.</text>
</comment>
<dbReference type="GO" id="GO:0000105">
    <property type="term" value="P:L-histidine biosynthetic process"/>
    <property type="evidence" value="ECO:0007669"/>
    <property type="project" value="UniProtKB-UniRule"/>
</dbReference>
<dbReference type="InterPro" id="IPR038019">
    <property type="entry name" value="PRib_AMP_CycHydrolase_sf"/>
</dbReference>
<evidence type="ECO:0000313" key="14">
    <source>
        <dbReference type="Proteomes" id="UP000051727"/>
    </source>
</evidence>
<dbReference type="GO" id="GO:0004636">
    <property type="term" value="F:phosphoribosyl-ATP diphosphatase activity"/>
    <property type="evidence" value="ECO:0007669"/>
    <property type="project" value="UniProtKB-EC"/>
</dbReference>
<reference evidence="13 14" key="1">
    <citation type="journal article" date="2015" name="Genome Announc.">
        <title>Expanding the biotechnology potential of lactobacilli through comparative genomics of 213 strains and associated genera.</title>
        <authorList>
            <person name="Sun Z."/>
            <person name="Harris H.M."/>
            <person name="McCann A."/>
            <person name="Guo C."/>
            <person name="Argimon S."/>
            <person name="Zhang W."/>
            <person name="Yang X."/>
            <person name="Jeffery I.B."/>
            <person name="Cooney J.C."/>
            <person name="Kagawa T.F."/>
            <person name="Liu W."/>
            <person name="Song Y."/>
            <person name="Salvetti E."/>
            <person name="Wrobel A."/>
            <person name="Rasinkangas P."/>
            <person name="Parkhill J."/>
            <person name="Rea M.C."/>
            <person name="O'Sullivan O."/>
            <person name="Ritari J."/>
            <person name="Douillard F.P."/>
            <person name="Paul Ross R."/>
            <person name="Yang R."/>
            <person name="Briner A.E."/>
            <person name="Felis G.E."/>
            <person name="de Vos W.M."/>
            <person name="Barrangou R."/>
            <person name="Klaenhammer T.R."/>
            <person name="Caufield P.W."/>
            <person name="Cui Y."/>
            <person name="Zhang H."/>
            <person name="O'Toole P.W."/>
        </authorList>
    </citation>
    <scope>NUCLEOTIDE SEQUENCE [LARGE SCALE GENOMIC DNA]</scope>
    <source>
        <strain evidence="13 14">ATCC 27304</strain>
    </source>
</reference>
<dbReference type="GO" id="GO:0000287">
    <property type="term" value="F:magnesium ion binding"/>
    <property type="evidence" value="ECO:0007669"/>
    <property type="project" value="UniProtKB-UniRule"/>
</dbReference>
<dbReference type="NCBIfam" id="NF000768">
    <property type="entry name" value="PRK00051.1"/>
    <property type="match status" value="1"/>
</dbReference>
<sequence>MSRPNFAKGLITSVIVDDKTGDVLMVAWMNEESYEKTIETGETWFWSRSRQELWHKGETSGNTQVVKSILLDCDQDTLLIRVQPVGPACHTGKRTCFFEKINFKGEK</sequence>
<dbReference type="OrthoDB" id="9795769at2"/>
<dbReference type="STRING" id="1618.IV36_GL000487"/>
<feature type="binding site" evidence="11">
    <location>
        <position position="73"/>
    </location>
    <ligand>
        <name>Zn(2+)</name>
        <dbReference type="ChEBI" id="CHEBI:29105"/>
        <note>ligand shared between dimeric partners</note>
    </ligand>
</feature>
<protein>
    <recommendedName>
        <fullName evidence="11">Phosphoribosyl-AMP cyclohydrolase</fullName>
        <shortName evidence="11">PRA-CH</shortName>
        <ecNumber evidence="11">3.5.4.19</ecNumber>
    </recommendedName>
</protein>
<comment type="catalytic activity">
    <reaction evidence="2">
        <text>1-(5-phospho-beta-D-ribosyl)-ATP + H2O = 1-(5-phospho-beta-D-ribosyl)-5'-AMP + diphosphate + H(+)</text>
        <dbReference type="Rhea" id="RHEA:22828"/>
        <dbReference type="ChEBI" id="CHEBI:15377"/>
        <dbReference type="ChEBI" id="CHEBI:15378"/>
        <dbReference type="ChEBI" id="CHEBI:33019"/>
        <dbReference type="ChEBI" id="CHEBI:59457"/>
        <dbReference type="ChEBI" id="CHEBI:73183"/>
        <dbReference type="EC" id="3.6.1.31"/>
    </reaction>
</comment>
<dbReference type="GO" id="GO:0005737">
    <property type="term" value="C:cytoplasm"/>
    <property type="evidence" value="ECO:0007669"/>
    <property type="project" value="UniProtKB-SubCell"/>
</dbReference>
<dbReference type="InterPro" id="IPR002496">
    <property type="entry name" value="PRib_AMP_CycHydrolase_dom"/>
</dbReference>
<dbReference type="Gene3D" id="3.10.20.810">
    <property type="entry name" value="Phosphoribosyl-AMP cyclohydrolase"/>
    <property type="match status" value="1"/>
</dbReference>
<keyword evidence="11" id="KW-0460">Magnesium</keyword>
<comment type="function">
    <text evidence="11">Catalyzes the hydrolysis of the adenine ring of phosphoribosyl-AMP.</text>
</comment>
<evidence type="ECO:0000313" key="13">
    <source>
        <dbReference type="EMBL" id="KRN28560.1"/>
    </source>
</evidence>
<organism evidence="13 14">
    <name type="scientific">Liquorilactobacillus mali</name>
    <dbReference type="NCBI Taxonomy" id="1618"/>
    <lineage>
        <taxon>Bacteria</taxon>
        <taxon>Bacillati</taxon>
        <taxon>Bacillota</taxon>
        <taxon>Bacilli</taxon>
        <taxon>Lactobacillales</taxon>
        <taxon>Lactobacillaceae</taxon>
        <taxon>Liquorilactobacillus</taxon>
    </lineage>
</organism>
<evidence type="ECO:0000256" key="1">
    <source>
        <dbReference type="ARBA" id="ARBA00000024"/>
    </source>
</evidence>
<evidence type="ECO:0000256" key="3">
    <source>
        <dbReference type="ARBA" id="ARBA00005169"/>
    </source>
</evidence>
<keyword evidence="8 11" id="KW-0028">Amino-acid biosynthesis</keyword>
<dbReference type="HAMAP" id="MF_01021">
    <property type="entry name" value="HisI"/>
    <property type="match status" value="1"/>
</dbReference>
<name>A0A0R2FJ30_9LACO</name>
<dbReference type="PANTHER" id="PTHR42945">
    <property type="entry name" value="HISTIDINE BIOSYNTHESIS BIFUNCTIONAL PROTEIN"/>
    <property type="match status" value="1"/>
</dbReference>
<evidence type="ECO:0000259" key="12">
    <source>
        <dbReference type="Pfam" id="PF01502"/>
    </source>
</evidence>
<dbReference type="Proteomes" id="UP000051727">
    <property type="component" value="Unassembled WGS sequence"/>
</dbReference>
<feature type="domain" description="Phosphoribosyl-AMP cyclohydrolase" evidence="12">
    <location>
        <begin position="25"/>
        <end position="98"/>
    </location>
</feature>
<keyword evidence="7 11" id="KW-0963">Cytoplasm</keyword>
<evidence type="ECO:0000256" key="9">
    <source>
        <dbReference type="ARBA" id="ARBA00022801"/>
    </source>
</evidence>
<dbReference type="RefSeq" id="WP_056991506.1">
    <property type="nucleotide sequence ID" value="NZ_JATAAJ010000015.1"/>
</dbReference>
<comment type="similarity">
    <text evidence="6">In the N-terminal section; belongs to the PRA-CH family.</text>
</comment>
<gene>
    <name evidence="11" type="primary">hisI</name>
    <name evidence="13" type="ORF">IV36_GL000487</name>
</gene>
<evidence type="ECO:0000256" key="11">
    <source>
        <dbReference type="HAMAP-Rule" id="MF_01021"/>
    </source>
</evidence>
<dbReference type="Pfam" id="PF01502">
    <property type="entry name" value="PRA-CH"/>
    <property type="match status" value="1"/>
</dbReference>
<feature type="binding site" evidence="11">
    <location>
        <position position="89"/>
    </location>
    <ligand>
        <name>Zn(2+)</name>
        <dbReference type="ChEBI" id="CHEBI:29105"/>
        <note>ligand shared between dimeric partners</note>
    </ligand>
</feature>
<comment type="subunit">
    <text evidence="11">Homodimer.</text>
</comment>
<keyword evidence="10 11" id="KW-0368">Histidine biosynthesis</keyword>
<feature type="binding site" evidence="11">
    <location>
        <position position="76"/>
    </location>
    <ligand>
        <name>Mg(2+)</name>
        <dbReference type="ChEBI" id="CHEBI:18420"/>
    </ligand>
</feature>
<evidence type="ECO:0000256" key="8">
    <source>
        <dbReference type="ARBA" id="ARBA00022605"/>
    </source>
</evidence>
<feature type="binding site" evidence="11">
    <location>
        <position position="96"/>
    </location>
    <ligand>
        <name>Zn(2+)</name>
        <dbReference type="ChEBI" id="CHEBI:29105"/>
        <note>ligand shared between dimeric partners</note>
    </ligand>
</feature>
<evidence type="ECO:0000256" key="7">
    <source>
        <dbReference type="ARBA" id="ARBA00022490"/>
    </source>
</evidence>
<comment type="cofactor">
    <cofactor evidence="11">
        <name>Zn(2+)</name>
        <dbReference type="ChEBI" id="CHEBI:29105"/>
    </cofactor>
    <text evidence="11">Binds 1 zinc ion per subunit.</text>
</comment>
<comment type="pathway">
    <text evidence="3 11">Amino-acid biosynthesis; L-histidine biosynthesis; L-histidine from 5-phospho-alpha-D-ribose 1-diphosphate: step 3/9.</text>
</comment>
<evidence type="ECO:0000256" key="5">
    <source>
        <dbReference type="ARBA" id="ARBA00007731"/>
    </source>
</evidence>
<dbReference type="UniPathway" id="UPA00031">
    <property type="reaction ID" value="UER00008"/>
</dbReference>
<comment type="caution">
    <text evidence="13">The sequence shown here is derived from an EMBL/GenBank/DDBJ whole genome shotgun (WGS) entry which is preliminary data.</text>
</comment>
<accession>A0A0R2FJ30</accession>
<dbReference type="EC" id="3.5.4.19" evidence="11"/>
<comment type="cofactor">
    <cofactor evidence="11">
        <name>Mg(2+)</name>
        <dbReference type="ChEBI" id="CHEBI:18420"/>
    </cofactor>
    <text evidence="11">Binds 1 Mg(2+) ion per subunit.</text>
</comment>
<keyword evidence="11" id="KW-0862">Zinc</keyword>
<keyword evidence="11" id="KW-0479">Metal-binding</keyword>
<dbReference type="GO" id="GO:0004635">
    <property type="term" value="F:phosphoribosyl-AMP cyclohydrolase activity"/>
    <property type="evidence" value="ECO:0007669"/>
    <property type="project" value="UniProtKB-UniRule"/>
</dbReference>
<comment type="pathway">
    <text evidence="4">Amino-acid biosynthesis; L-histidine biosynthesis; L-histidine from 5-phospho-alpha-D-ribose 1-diphosphate: step 2/9.</text>
</comment>
<evidence type="ECO:0000256" key="2">
    <source>
        <dbReference type="ARBA" id="ARBA00001460"/>
    </source>
</evidence>
<dbReference type="AlphaFoldDB" id="A0A0R2FJ30"/>
<dbReference type="PATRIC" id="fig|1618.3.peg.486"/>
<evidence type="ECO:0000256" key="10">
    <source>
        <dbReference type="ARBA" id="ARBA00023102"/>
    </source>
</evidence>
<dbReference type="PANTHER" id="PTHR42945:SF1">
    <property type="entry name" value="HISTIDINE BIOSYNTHESIS BIFUNCTIONAL PROTEIN HIS7"/>
    <property type="match status" value="1"/>
</dbReference>
<keyword evidence="9 11" id="KW-0378">Hydrolase</keyword>
<comment type="catalytic activity">
    <reaction evidence="1 11">
        <text>1-(5-phospho-beta-D-ribosyl)-5'-AMP + H2O = 1-(5-phospho-beta-D-ribosyl)-5-[(5-phospho-beta-D-ribosylamino)methylideneamino]imidazole-4-carboxamide</text>
        <dbReference type="Rhea" id="RHEA:20049"/>
        <dbReference type="ChEBI" id="CHEBI:15377"/>
        <dbReference type="ChEBI" id="CHEBI:58435"/>
        <dbReference type="ChEBI" id="CHEBI:59457"/>
        <dbReference type="EC" id="3.5.4.19"/>
    </reaction>
</comment>
<evidence type="ECO:0000256" key="6">
    <source>
        <dbReference type="ARBA" id="ARBA00008299"/>
    </source>
</evidence>
<feature type="binding site" evidence="11">
    <location>
        <position position="74"/>
    </location>
    <ligand>
        <name>Mg(2+)</name>
        <dbReference type="ChEBI" id="CHEBI:18420"/>
    </ligand>
</feature>
<comment type="similarity">
    <text evidence="5">In the C-terminal section; belongs to the PRA-PH family.</text>
</comment>